<dbReference type="Proteomes" id="UP001367508">
    <property type="component" value="Unassembled WGS sequence"/>
</dbReference>
<protein>
    <submittedName>
        <fullName evidence="2">Uncharacterized protein</fullName>
    </submittedName>
</protein>
<sequence length="80" mass="8734">MTQAAWRFGNPLEKEKLVPTGLDPMPLGKLVLAKRFPKSGLDSMVLSEHSDVKFSAGGHGRECKPQIPSDPLPNGRPLKK</sequence>
<evidence type="ECO:0000313" key="3">
    <source>
        <dbReference type="Proteomes" id="UP001367508"/>
    </source>
</evidence>
<name>A0AAN9LQJ5_CANGL</name>
<evidence type="ECO:0000256" key="1">
    <source>
        <dbReference type="SAM" id="MobiDB-lite"/>
    </source>
</evidence>
<comment type="caution">
    <text evidence="2">The sequence shown here is derived from an EMBL/GenBank/DDBJ whole genome shotgun (WGS) entry which is preliminary data.</text>
</comment>
<keyword evidence="3" id="KW-1185">Reference proteome</keyword>
<reference evidence="2 3" key="1">
    <citation type="submission" date="2024-01" db="EMBL/GenBank/DDBJ databases">
        <title>The genomes of 5 underutilized Papilionoideae crops provide insights into root nodulation and disease resistanc.</title>
        <authorList>
            <person name="Jiang F."/>
        </authorList>
    </citation>
    <scope>NUCLEOTIDE SEQUENCE [LARGE SCALE GENOMIC DNA]</scope>
    <source>
        <strain evidence="2">LVBAO_FW01</strain>
        <tissue evidence="2">Leaves</tissue>
    </source>
</reference>
<proteinExistence type="predicted"/>
<dbReference type="EMBL" id="JAYMYQ010000004">
    <property type="protein sequence ID" value="KAK7338287.1"/>
    <property type="molecule type" value="Genomic_DNA"/>
</dbReference>
<dbReference type="AlphaFoldDB" id="A0AAN9LQJ5"/>
<organism evidence="2 3">
    <name type="scientific">Canavalia gladiata</name>
    <name type="common">Sword bean</name>
    <name type="synonym">Dolichos gladiatus</name>
    <dbReference type="NCBI Taxonomy" id="3824"/>
    <lineage>
        <taxon>Eukaryota</taxon>
        <taxon>Viridiplantae</taxon>
        <taxon>Streptophyta</taxon>
        <taxon>Embryophyta</taxon>
        <taxon>Tracheophyta</taxon>
        <taxon>Spermatophyta</taxon>
        <taxon>Magnoliopsida</taxon>
        <taxon>eudicotyledons</taxon>
        <taxon>Gunneridae</taxon>
        <taxon>Pentapetalae</taxon>
        <taxon>rosids</taxon>
        <taxon>fabids</taxon>
        <taxon>Fabales</taxon>
        <taxon>Fabaceae</taxon>
        <taxon>Papilionoideae</taxon>
        <taxon>50 kb inversion clade</taxon>
        <taxon>NPAAA clade</taxon>
        <taxon>indigoferoid/millettioid clade</taxon>
        <taxon>Phaseoleae</taxon>
        <taxon>Canavalia</taxon>
    </lineage>
</organism>
<accession>A0AAN9LQJ5</accession>
<feature type="region of interest" description="Disordered" evidence="1">
    <location>
        <begin position="55"/>
        <end position="80"/>
    </location>
</feature>
<evidence type="ECO:0000313" key="2">
    <source>
        <dbReference type="EMBL" id="KAK7338287.1"/>
    </source>
</evidence>
<gene>
    <name evidence="2" type="ORF">VNO77_18892</name>
</gene>